<comment type="similarity">
    <text evidence="9">Belongs to the G-protein coupled receptor 1 family.</text>
</comment>
<feature type="transmembrane region" description="Helical" evidence="10">
    <location>
        <begin position="72"/>
        <end position="98"/>
    </location>
</feature>
<keyword evidence="2" id="KW-1003">Cell membrane</keyword>
<evidence type="ECO:0000313" key="12">
    <source>
        <dbReference type="EMBL" id="CAH3169144.1"/>
    </source>
</evidence>
<dbReference type="SUPFAM" id="SSF81321">
    <property type="entry name" value="Family A G protein-coupled receptor-like"/>
    <property type="match status" value="1"/>
</dbReference>
<evidence type="ECO:0000256" key="1">
    <source>
        <dbReference type="ARBA" id="ARBA00004651"/>
    </source>
</evidence>
<dbReference type="PROSITE" id="PS50262">
    <property type="entry name" value="G_PROTEIN_RECEP_F1_2"/>
    <property type="match status" value="1"/>
</dbReference>
<evidence type="ECO:0000256" key="9">
    <source>
        <dbReference type="RuleBase" id="RU000688"/>
    </source>
</evidence>
<keyword evidence="7 9" id="KW-0675">Receptor</keyword>
<keyword evidence="13" id="KW-1185">Reference proteome</keyword>
<keyword evidence="6 10" id="KW-0472">Membrane</keyword>
<gene>
    <name evidence="12" type="ORF">PLOB_00009611</name>
</gene>
<feature type="transmembrane region" description="Helical" evidence="10">
    <location>
        <begin position="277"/>
        <end position="295"/>
    </location>
</feature>
<reference evidence="12 13" key="1">
    <citation type="submission" date="2022-05" db="EMBL/GenBank/DDBJ databases">
        <authorList>
            <consortium name="Genoscope - CEA"/>
            <person name="William W."/>
        </authorList>
    </citation>
    <scope>NUCLEOTIDE SEQUENCE [LARGE SCALE GENOMIC DNA]</scope>
</reference>
<feature type="transmembrane region" description="Helical" evidence="10">
    <location>
        <begin position="236"/>
        <end position="257"/>
    </location>
</feature>
<evidence type="ECO:0000256" key="4">
    <source>
        <dbReference type="ARBA" id="ARBA00022989"/>
    </source>
</evidence>
<comment type="caution">
    <text evidence="12">The sequence shown here is derived from an EMBL/GenBank/DDBJ whole genome shotgun (WGS) entry which is preliminary data.</text>
</comment>
<evidence type="ECO:0000256" key="8">
    <source>
        <dbReference type="ARBA" id="ARBA00023224"/>
    </source>
</evidence>
<evidence type="ECO:0000313" key="13">
    <source>
        <dbReference type="Proteomes" id="UP001159405"/>
    </source>
</evidence>
<dbReference type="InterPro" id="IPR017452">
    <property type="entry name" value="GPCR_Rhodpsn_7TM"/>
</dbReference>
<feature type="transmembrane region" description="Helical" evidence="10">
    <location>
        <begin position="33"/>
        <end position="60"/>
    </location>
</feature>
<keyword evidence="5 9" id="KW-0297">G-protein coupled receptor</keyword>
<evidence type="ECO:0000259" key="11">
    <source>
        <dbReference type="PROSITE" id="PS50262"/>
    </source>
</evidence>
<keyword evidence="4 10" id="KW-1133">Transmembrane helix</keyword>
<dbReference type="EMBL" id="CALNXK010000148">
    <property type="protein sequence ID" value="CAH3169144.1"/>
    <property type="molecule type" value="Genomic_DNA"/>
</dbReference>
<feature type="domain" description="G-protein coupled receptors family 1 profile" evidence="11">
    <location>
        <begin position="52"/>
        <end position="293"/>
    </location>
</feature>
<protein>
    <recommendedName>
        <fullName evidence="11">G-protein coupled receptors family 1 profile domain-containing protein</fullName>
    </recommendedName>
</protein>
<evidence type="ECO:0000256" key="5">
    <source>
        <dbReference type="ARBA" id="ARBA00023040"/>
    </source>
</evidence>
<comment type="subcellular location">
    <subcellularLocation>
        <location evidence="1">Cell membrane</location>
        <topology evidence="1">Multi-pass membrane protein</topology>
    </subcellularLocation>
</comment>
<accession>A0ABN8QW44</accession>
<dbReference type="InterPro" id="IPR050569">
    <property type="entry name" value="TAAR"/>
</dbReference>
<dbReference type="Gene3D" id="1.20.1070.10">
    <property type="entry name" value="Rhodopsin 7-helix transmembrane proteins"/>
    <property type="match status" value="1"/>
</dbReference>
<feature type="transmembrane region" description="Helical" evidence="10">
    <location>
        <begin position="110"/>
        <end position="132"/>
    </location>
</feature>
<sequence length="310" mass="34757">MTVANSSSASPFTSSCVLTLSILTEDYLLETSIFFLMAITLNIASCPFTILMNVLVIVAVKTRRQLQTNYNVLLACWAVTDLLVGVFVQPIFAVALITVLKGSLTYYCQFFVTFSKLLFIPFAASLFHLALLSAERYAAMKFPFRYPDFVTTFRIKIAVSFSWLACIVNALPYTGVIATVVGPIYFTFRVLSVATIVYFHISVYIVTRRHEKQIQAEQVSPEALAKFLEEKRALKTTTIIIGVFLLCYLPFVVIGTVRGDLLKKSLVSVTLSLLQPLLLSSSLINSLCNPLVYCFRNKELRKVFIELLQD</sequence>
<evidence type="ECO:0000256" key="2">
    <source>
        <dbReference type="ARBA" id="ARBA00022475"/>
    </source>
</evidence>
<evidence type="ECO:0000256" key="3">
    <source>
        <dbReference type="ARBA" id="ARBA00022692"/>
    </source>
</evidence>
<name>A0ABN8QW44_9CNID</name>
<evidence type="ECO:0000256" key="7">
    <source>
        <dbReference type="ARBA" id="ARBA00023170"/>
    </source>
</evidence>
<dbReference type="PROSITE" id="PS00237">
    <property type="entry name" value="G_PROTEIN_RECEP_F1_1"/>
    <property type="match status" value="1"/>
</dbReference>
<feature type="transmembrane region" description="Helical" evidence="10">
    <location>
        <begin position="153"/>
        <end position="172"/>
    </location>
</feature>
<dbReference type="Pfam" id="PF00001">
    <property type="entry name" value="7tm_1"/>
    <property type="match status" value="2"/>
</dbReference>
<feature type="transmembrane region" description="Helical" evidence="10">
    <location>
        <begin position="184"/>
        <end position="206"/>
    </location>
</feature>
<keyword evidence="8 9" id="KW-0807">Transducer</keyword>
<dbReference type="CDD" id="cd00637">
    <property type="entry name" value="7tm_classA_rhodopsin-like"/>
    <property type="match status" value="1"/>
</dbReference>
<dbReference type="PRINTS" id="PR00237">
    <property type="entry name" value="GPCRRHODOPSN"/>
</dbReference>
<dbReference type="PANTHER" id="PTHR24249">
    <property type="entry name" value="HISTAMINE RECEPTOR-RELATED G-PROTEIN COUPLED RECEPTOR"/>
    <property type="match status" value="1"/>
</dbReference>
<dbReference type="SMART" id="SM01381">
    <property type="entry name" value="7TM_GPCR_Srsx"/>
    <property type="match status" value="1"/>
</dbReference>
<dbReference type="Proteomes" id="UP001159405">
    <property type="component" value="Unassembled WGS sequence"/>
</dbReference>
<dbReference type="InterPro" id="IPR000276">
    <property type="entry name" value="GPCR_Rhodpsn"/>
</dbReference>
<proteinExistence type="inferred from homology"/>
<evidence type="ECO:0000256" key="6">
    <source>
        <dbReference type="ARBA" id="ARBA00023136"/>
    </source>
</evidence>
<evidence type="ECO:0000256" key="10">
    <source>
        <dbReference type="SAM" id="Phobius"/>
    </source>
</evidence>
<organism evidence="12 13">
    <name type="scientific">Porites lobata</name>
    <dbReference type="NCBI Taxonomy" id="104759"/>
    <lineage>
        <taxon>Eukaryota</taxon>
        <taxon>Metazoa</taxon>
        <taxon>Cnidaria</taxon>
        <taxon>Anthozoa</taxon>
        <taxon>Hexacorallia</taxon>
        <taxon>Scleractinia</taxon>
        <taxon>Fungiina</taxon>
        <taxon>Poritidae</taxon>
        <taxon>Porites</taxon>
    </lineage>
</organism>
<keyword evidence="3 9" id="KW-0812">Transmembrane</keyword>